<evidence type="ECO:0000313" key="4">
    <source>
        <dbReference type="Proteomes" id="UP000012589"/>
    </source>
</evidence>
<dbReference type="Proteomes" id="UP000012589">
    <property type="component" value="Unassembled WGS sequence"/>
</dbReference>
<gene>
    <name evidence="3" type="ORF">C823_05160</name>
</gene>
<protein>
    <recommendedName>
        <fullName evidence="2">SpaA-like prealbumin fold domain-containing protein</fullName>
    </recommendedName>
</protein>
<reference evidence="3 4" key="1">
    <citation type="journal article" date="2014" name="Genome Announc.">
        <title>Draft genome sequences of the altered schaedler flora, a defined bacterial community from gnotobiotic mice.</title>
        <authorList>
            <person name="Wannemuehler M.J."/>
            <person name="Overstreet A.M."/>
            <person name="Ward D.V."/>
            <person name="Phillips G.J."/>
        </authorList>
    </citation>
    <scope>NUCLEOTIDE SEQUENCE [LARGE SCALE GENOMIC DNA]</scope>
    <source>
        <strain evidence="3 4">ASF492</strain>
    </source>
</reference>
<dbReference type="STRING" id="1235802.C823_05160"/>
<evidence type="ECO:0000313" key="3">
    <source>
        <dbReference type="EMBL" id="EMZ20172.1"/>
    </source>
</evidence>
<dbReference type="InterPro" id="IPR013783">
    <property type="entry name" value="Ig-like_fold"/>
</dbReference>
<dbReference type="eggNOG" id="COG3210">
    <property type="taxonomic scope" value="Bacteria"/>
</dbReference>
<dbReference type="OrthoDB" id="1771446at2"/>
<dbReference type="PATRIC" id="fig|1235802.3.peg.5447"/>
<dbReference type="InterPro" id="IPR026906">
    <property type="entry name" value="LRR_5"/>
</dbReference>
<feature type="signal peptide" evidence="1">
    <location>
        <begin position="1"/>
        <end position="23"/>
    </location>
</feature>
<organism evidence="3 4">
    <name type="scientific">Eubacterium plexicaudatum ASF492</name>
    <dbReference type="NCBI Taxonomy" id="1235802"/>
    <lineage>
        <taxon>Bacteria</taxon>
        <taxon>Bacillati</taxon>
        <taxon>Bacillota</taxon>
        <taxon>Clostridia</taxon>
        <taxon>Eubacteriales</taxon>
        <taxon>Eubacteriaceae</taxon>
        <taxon>Eubacterium</taxon>
    </lineage>
</organism>
<dbReference type="InterPro" id="IPR032675">
    <property type="entry name" value="LRR_dom_sf"/>
</dbReference>
<comment type="caution">
    <text evidence="3">The sequence shown here is derived from an EMBL/GenBank/DDBJ whole genome shotgun (WGS) entry which is preliminary data.</text>
</comment>
<dbReference type="InterPro" id="IPR041033">
    <property type="entry name" value="SpaA_PFL_dom_1"/>
</dbReference>
<name>N1ZSZ4_9FIRM</name>
<dbReference type="Pfam" id="PF13306">
    <property type="entry name" value="LRR_5"/>
    <property type="match status" value="1"/>
</dbReference>
<evidence type="ECO:0000256" key="1">
    <source>
        <dbReference type="SAM" id="SignalP"/>
    </source>
</evidence>
<feature type="domain" description="SpaA-like prealbumin fold" evidence="2">
    <location>
        <begin position="421"/>
        <end position="516"/>
    </location>
</feature>
<dbReference type="HOGENOM" id="CLU_497608_0_0_9"/>
<sequence>MRKLRISLVFVLAAAFLLTSALSFPQAKTKQKIDMDDCLYSILSEKDLTVRYEGYNKKFNYTMTSIIIPDMIGANGKFYKVVQIGEKALEGFQTLKKLTIGQNVQKIGKKAFYNCKNLKTVLIKTSELSKTSLGSSAFTNINPNAVISVPEDKLNVYKTLLKSKGLNETKQKVKAWKTDSSATMTSLPEQSCGFSIGDKSYQEFNEANIYDSTDTITFSAGMRLHHDMYGTWKTKTILKPDCYYDQCGTCGMVFESESLIAIHIPLTDCICFNDIFGTKSEPFDVNYFIPDDSPCKVVYHFEIPEGLSYKDGSLRVEARNQYTIDSSNYHTQISKNSITVTIDDIKNVPYYYPFDIEAYEKNIYGYELGEHETNRPPIVVIFDTELNDIASVENKVSASISYEYKGMKDTVNLVDSVIYAGSLKIENADDSGNSLQGAQFSIYNEEAVFENGSNYGILKWKKMPGSYKAGDVIKVGKGSYKIVQENAPLGYEKAYDKIVDVSISHNGSEVTVAAKDGRGNSLPVHNGTISANIVNSPGGSASANGRK</sequence>
<dbReference type="EMBL" id="AQFT01000149">
    <property type="protein sequence ID" value="EMZ20172.1"/>
    <property type="molecule type" value="Genomic_DNA"/>
</dbReference>
<dbReference type="Gene3D" id="3.80.10.10">
    <property type="entry name" value="Ribonuclease Inhibitor"/>
    <property type="match status" value="1"/>
</dbReference>
<dbReference type="Pfam" id="PF17802">
    <property type="entry name" value="SpaA"/>
    <property type="match status" value="1"/>
</dbReference>
<dbReference type="Gene3D" id="2.60.40.10">
    <property type="entry name" value="Immunoglobulins"/>
    <property type="match status" value="1"/>
</dbReference>
<dbReference type="AlphaFoldDB" id="N1ZSZ4"/>
<keyword evidence="4" id="KW-1185">Reference proteome</keyword>
<keyword evidence="1" id="KW-0732">Signal</keyword>
<evidence type="ECO:0000259" key="2">
    <source>
        <dbReference type="Pfam" id="PF17802"/>
    </source>
</evidence>
<accession>N1ZSZ4</accession>
<proteinExistence type="predicted"/>
<feature type="chain" id="PRO_5038725655" description="SpaA-like prealbumin fold domain-containing protein" evidence="1">
    <location>
        <begin position="24"/>
        <end position="547"/>
    </location>
</feature>